<sequence length="158" mass="17225">MKVAYSAVGITVENKPILGHVIVESDATLQTSGISYKIDAWHFASEGLIYSGGGAASDKITILRGPTPDKVSPSGSRWRMGQWQADSGVVFKGVDNAALTATTAFYQRLPPRIELQCDFTHDPPYGPFQPKGWLKLIWNPQFVMLPGVKTTFFSSYAG</sequence>
<gene>
    <name evidence="1" type="ORF">HNQ60_005320</name>
</gene>
<name>A0A841HWV2_9GAMM</name>
<dbReference type="EMBL" id="JACHHZ010000007">
    <property type="protein sequence ID" value="MBB6096398.1"/>
    <property type="molecule type" value="Genomic_DNA"/>
</dbReference>
<dbReference type="Proteomes" id="UP000588068">
    <property type="component" value="Unassembled WGS sequence"/>
</dbReference>
<keyword evidence="2" id="KW-1185">Reference proteome</keyword>
<proteinExistence type="predicted"/>
<organism evidence="1 2">
    <name type="scientific">Povalibacter uvarum</name>
    <dbReference type="NCBI Taxonomy" id="732238"/>
    <lineage>
        <taxon>Bacteria</taxon>
        <taxon>Pseudomonadati</taxon>
        <taxon>Pseudomonadota</taxon>
        <taxon>Gammaproteobacteria</taxon>
        <taxon>Steroidobacterales</taxon>
        <taxon>Steroidobacteraceae</taxon>
        <taxon>Povalibacter</taxon>
    </lineage>
</organism>
<reference evidence="1 2" key="1">
    <citation type="submission" date="2020-08" db="EMBL/GenBank/DDBJ databases">
        <title>Genomic Encyclopedia of Type Strains, Phase IV (KMG-IV): sequencing the most valuable type-strain genomes for metagenomic binning, comparative biology and taxonomic classification.</title>
        <authorList>
            <person name="Goeker M."/>
        </authorList>
    </citation>
    <scope>NUCLEOTIDE SEQUENCE [LARGE SCALE GENOMIC DNA]</scope>
    <source>
        <strain evidence="1 2">DSM 26723</strain>
    </source>
</reference>
<dbReference type="AlphaFoldDB" id="A0A841HWV2"/>
<evidence type="ECO:0000313" key="1">
    <source>
        <dbReference type="EMBL" id="MBB6096398.1"/>
    </source>
</evidence>
<accession>A0A841HWV2</accession>
<dbReference type="RefSeq" id="WP_184335780.1">
    <property type="nucleotide sequence ID" value="NZ_JACHHZ010000007.1"/>
</dbReference>
<comment type="caution">
    <text evidence="1">The sequence shown here is derived from an EMBL/GenBank/DDBJ whole genome shotgun (WGS) entry which is preliminary data.</text>
</comment>
<protein>
    <submittedName>
        <fullName evidence="1">Uncharacterized protein</fullName>
    </submittedName>
</protein>
<evidence type="ECO:0000313" key="2">
    <source>
        <dbReference type="Proteomes" id="UP000588068"/>
    </source>
</evidence>